<keyword evidence="2" id="KW-1185">Reference proteome</keyword>
<accession>A0A3M7SVK0</accession>
<dbReference type="Proteomes" id="UP000276133">
    <property type="component" value="Unassembled WGS sequence"/>
</dbReference>
<dbReference type="EMBL" id="REGN01000729">
    <property type="protein sequence ID" value="RNA39618.1"/>
    <property type="molecule type" value="Genomic_DNA"/>
</dbReference>
<protein>
    <submittedName>
        <fullName evidence="1">Uncharacterized protein</fullName>
    </submittedName>
</protein>
<name>A0A3M7SVK0_BRAPC</name>
<dbReference type="AlphaFoldDB" id="A0A3M7SVK0"/>
<reference evidence="1 2" key="1">
    <citation type="journal article" date="2018" name="Sci. Rep.">
        <title>Genomic signatures of local adaptation to the degree of environmental predictability in rotifers.</title>
        <authorList>
            <person name="Franch-Gras L."/>
            <person name="Hahn C."/>
            <person name="Garcia-Roger E.M."/>
            <person name="Carmona M.J."/>
            <person name="Serra M."/>
            <person name="Gomez A."/>
        </authorList>
    </citation>
    <scope>NUCLEOTIDE SEQUENCE [LARGE SCALE GENOMIC DNA]</scope>
    <source>
        <strain evidence="1">HYR1</strain>
    </source>
</reference>
<comment type="caution">
    <text evidence="1">The sequence shown here is derived from an EMBL/GenBank/DDBJ whole genome shotgun (WGS) entry which is preliminary data.</text>
</comment>
<organism evidence="1 2">
    <name type="scientific">Brachionus plicatilis</name>
    <name type="common">Marine rotifer</name>
    <name type="synonym">Brachionus muelleri</name>
    <dbReference type="NCBI Taxonomy" id="10195"/>
    <lineage>
        <taxon>Eukaryota</taxon>
        <taxon>Metazoa</taxon>
        <taxon>Spiralia</taxon>
        <taxon>Gnathifera</taxon>
        <taxon>Rotifera</taxon>
        <taxon>Eurotatoria</taxon>
        <taxon>Monogononta</taxon>
        <taxon>Pseudotrocha</taxon>
        <taxon>Ploima</taxon>
        <taxon>Brachionidae</taxon>
        <taxon>Brachionus</taxon>
    </lineage>
</organism>
<evidence type="ECO:0000313" key="1">
    <source>
        <dbReference type="EMBL" id="RNA39618.1"/>
    </source>
</evidence>
<sequence length="140" mass="16709">MPLNKYLSPRFQDKPEEENIRAIKQCAEIEMDENKSIEQSSDKNDIEALNVEKFQLYFKINWTQNITGKALVPPQISWTRILDSNLYNDNWEPKYMIFRDVYGDYPSTEGMDFHLLEKLYLEGLFYNSRQFMGKQKYTNA</sequence>
<evidence type="ECO:0000313" key="2">
    <source>
        <dbReference type="Proteomes" id="UP000276133"/>
    </source>
</evidence>
<gene>
    <name evidence="1" type="ORF">BpHYR1_050601</name>
</gene>
<proteinExistence type="predicted"/>